<dbReference type="InterPro" id="IPR036390">
    <property type="entry name" value="WH_DNA-bd_sf"/>
</dbReference>
<accession>A0A7W5VB74</accession>
<dbReference type="Proteomes" id="UP000579945">
    <property type="component" value="Unassembled WGS sequence"/>
</dbReference>
<gene>
    <name evidence="5" type="ORF">FHR33_010020</name>
</gene>
<organism evidence="5 6">
    <name type="scientific">Nonomuraea dietziae</name>
    <dbReference type="NCBI Taxonomy" id="65515"/>
    <lineage>
        <taxon>Bacteria</taxon>
        <taxon>Bacillati</taxon>
        <taxon>Actinomycetota</taxon>
        <taxon>Actinomycetes</taxon>
        <taxon>Streptosporangiales</taxon>
        <taxon>Streptosporangiaceae</taxon>
        <taxon>Nonomuraea</taxon>
    </lineage>
</organism>
<dbReference type="Gene3D" id="1.10.10.10">
    <property type="entry name" value="Winged helix-like DNA-binding domain superfamily/Winged helix DNA-binding domain"/>
    <property type="match status" value="1"/>
</dbReference>
<evidence type="ECO:0000256" key="3">
    <source>
        <dbReference type="ARBA" id="ARBA00023163"/>
    </source>
</evidence>
<evidence type="ECO:0000259" key="4">
    <source>
        <dbReference type="PROSITE" id="PS50949"/>
    </source>
</evidence>
<keyword evidence="2" id="KW-0238">DNA-binding</keyword>
<evidence type="ECO:0000313" key="5">
    <source>
        <dbReference type="EMBL" id="MBB3734067.1"/>
    </source>
</evidence>
<dbReference type="PROSITE" id="PS50949">
    <property type="entry name" value="HTH_GNTR"/>
    <property type="match status" value="1"/>
</dbReference>
<keyword evidence="3" id="KW-0804">Transcription</keyword>
<evidence type="ECO:0000256" key="2">
    <source>
        <dbReference type="ARBA" id="ARBA00023125"/>
    </source>
</evidence>
<dbReference type="RefSeq" id="WP_183663085.1">
    <property type="nucleotide sequence ID" value="NZ_BAAAXX010000004.1"/>
</dbReference>
<dbReference type="Pfam" id="PF00392">
    <property type="entry name" value="GntR"/>
    <property type="match status" value="1"/>
</dbReference>
<dbReference type="InterPro" id="IPR000524">
    <property type="entry name" value="Tscrpt_reg_HTH_GntR"/>
</dbReference>
<evidence type="ECO:0000256" key="1">
    <source>
        <dbReference type="ARBA" id="ARBA00023015"/>
    </source>
</evidence>
<sequence>MDTDLPRSNFYAIPPSPANLLISAPTAEGPRWELHIAYDEAGPVLQALAEIWPASVEEIIRRCRLLGLQHRPYQAKRIMTSADVIADDLRTRITSGELRLHHRFPTERELIEHYDSNTEVVRAAKSLLIDEGLIGRAGRGTKAGLTVLRTPPTTSA</sequence>
<keyword evidence="6" id="KW-1185">Reference proteome</keyword>
<proteinExistence type="predicted"/>
<dbReference type="EMBL" id="JACIBV010000003">
    <property type="protein sequence ID" value="MBB3734067.1"/>
    <property type="molecule type" value="Genomic_DNA"/>
</dbReference>
<feature type="domain" description="HTH gntR-type" evidence="4">
    <location>
        <begin position="79"/>
        <end position="150"/>
    </location>
</feature>
<dbReference type="GO" id="GO:0003677">
    <property type="term" value="F:DNA binding"/>
    <property type="evidence" value="ECO:0007669"/>
    <property type="project" value="UniProtKB-KW"/>
</dbReference>
<reference evidence="5 6" key="1">
    <citation type="submission" date="2020-08" db="EMBL/GenBank/DDBJ databases">
        <title>Sequencing the genomes of 1000 actinobacteria strains.</title>
        <authorList>
            <person name="Klenk H.-P."/>
        </authorList>
    </citation>
    <scope>NUCLEOTIDE SEQUENCE [LARGE SCALE GENOMIC DNA]</scope>
    <source>
        <strain evidence="5 6">DSM 44320</strain>
    </source>
</reference>
<protein>
    <recommendedName>
        <fullName evidence="4">HTH gntR-type domain-containing protein</fullName>
    </recommendedName>
</protein>
<comment type="caution">
    <text evidence="5">The sequence shown here is derived from an EMBL/GenBank/DDBJ whole genome shotgun (WGS) entry which is preliminary data.</text>
</comment>
<dbReference type="SMART" id="SM00345">
    <property type="entry name" value="HTH_GNTR"/>
    <property type="match status" value="1"/>
</dbReference>
<dbReference type="AlphaFoldDB" id="A0A7W5VB74"/>
<dbReference type="InterPro" id="IPR036388">
    <property type="entry name" value="WH-like_DNA-bd_sf"/>
</dbReference>
<dbReference type="SUPFAM" id="SSF46785">
    <property type="entry name" value="Winged helix' DNA-binding domain"/>
    <property type="match status" value="1"/>
</dbReference>
<dbReference type="GeneID" id="95395955"/>
<keyword evidence="1" id="KW-0805">Transcription regulation</keyword>
<dbReference type="GO" id="GO:0003700">
    <property type="term" value="F:DNA-binding transcription factor activity"/>
    <property type="evidence" value="ECO:0007669"/>
    <property type="project" value="InterPro"/>
</dbReference>
<name>A0A7W5VB74_9ACTN</name>
<evidence type="ECO:0000313" key="6">
    <source>
        <dbReference type="Proteomes" id="UP000579945"/>
    </source>
</evidence>